<evidence type="ECO:0000256" key="9">
    <source>
        <dbReference type="SAM" id="Phobius"/>
    </source>
</evidence>
<dbReference type="FunFam" id="1.20.120.80:FF:000002">
    <property type="entry name" value="Cytochrome c oxidase subunit 3"/>
    <property type="match status" value="1"/>
</dbReference>
<organism evidence="11">
    <name type="scientific">Escharoides angela</name>
    <dbReference type="NCBI Taxonomy" id="1072028"/>
    <lineage>
        <taxon>Eukaryota</taxon>
        <taxon>Metazoa</taxon>
        <taxon>Spiralia</taxon>
        <taxon>Lophotrochozoa</taxon>
        <taxon>Bryozoa</taxon>
        <taxon>Gymnolaemata</taxon>
        <taxon>Cheilostomatida</taxon>
        <taxon>Flustrina</taxon>
        <taxon>Lepralielloidea</taxon>
        <taxon>Romancheinidae</taxon>
        <taxon>Escharoides</taxon>
    </lineage>
</organism>
<dbReference type="InterPro" id="IPR013833">
    <property type="entry name" value="Cyt_c_oxidase_su3_a-hlx"/>
</dbReference>
<evidence type="ECO:0000256" key="7">
    <source>
        <dbReference type="ARBA" id="ARBA00023136"/>
    </source>
</evidence>
<feature type="transmembrane region" description="Helical" evidence="9">
    <location>
        <begin position="12"/>
        <end position="34"/>
    </location>
</feature>
<dbReference type="GO" id="GO:0006123">
    <property type="term" value="P:mitochondrial electron transport, cytochrome c to oxygen"/>
    <property type="evidence" value="ECO:0007669"/>
    <property type="project" value="TreeGrafter"/>
</dbReference>
<reference evidence="11" key="1">
    <citation type="submission" date="2018-02" db="EMBL/GenBank/DDBJ databases">
        <title>Bryozoan genera Fenestrulina and Microporella no longer a family; Multi-gene phylogeny supports separation.</title>
        <authorList>
            <person name="Orr R.J.S."/>
            <person name="Waeschenbach A."/>
            <person name="Enevoldsen E.L.G."/>
            <person name="Boeve J.P."/>
            <person name="Haugen M.N."/>
            <person name="Voje K.L."/>
            <person name="Porter J."/>
            <person name="Zagorsek K."/>
            <person name="Smith A."/>
            <person name="Dennis D."/>
            <person name="Liow L.H."/>
        </authorList>
    </citation>
    <scope>NUCLEOTIDE SEQUENCE</scope>
</reference>
<keyword evidence="4 8" id="KW-0812">Transmembrane</keyword>
<dbReference type="InterPro" id="IPR000298">
    <property type="entry name" value="Cyt_c_oxidase-like_su3"/>
</dbReference>
<protein>
    <recommendedName>
        <fullName evidence="3 8">Cytochrome c oxidase subunit 3</fullName>
    </recommendedName>
</protein>
<keyword evidence="5" id="KW-1278">Translocase</keyword>
<evidence type="ECO:0000256" key="6">
    <source>
        <dbReference type="ARBA" id="ARBA00022989"/>
    </source>
</evidence>
<dbReference type="Pfam" id="PF00510">
    <property type="entry name" value="COX3"/>
    <property type="match status" value="1"/>
</dbReference>
<feature type="transmembrane region" description="Helical" evidence="9">
    <location>
        <begin position="78"/>
        <end position="101"/>
    </location>
</feature>
<evidence type="ECO:0000256" key="3">
    <source>
        <dbReference type="ARBA" id="ARBA00015944"/>
    </source>
</evidence>
<evidence type="ECO:0000256" key="5">
    <source>
        <dbReference type="ARBA" id="ARBA00022967"/>
    </source>
</evidence>
<dbReference type="GO" id="GO:0005739">
    <property type="term" value="C:mitochondrion"/>
    <property type="evidence" value="ECO:0007669"/>
    <property type="project" value="TreeGrafter"/>
</dbReference>
<dbReference type="GO" id="GO:0016020">
    <property type="term" value="C:membrane"/>
    <property type="evidence" value="ECO:0007669"/>
    <property type="project" value="UniProtKB-SubCell"/>
</dbReference>
<dbReference type="CDD" id="cd01665">
    <property type="entry name" value="Cyt_c_Oxidase_III"/>
    <property type="match status" value="1"/>
</dbReference>
<evidence type="ECO:0000256" key="4">
    <source>
        <dbReference type="ARBA" id="ARBA00022692"/>
    </source>
</evidence>
<feature type="transmembrane region" description="Helical" evidence="9">
    <location>
        <begin position="239"/>
        <end position="259"/>
    </location>
</feature>
<name>A0A2R4K2W4_9BILA</name>
<dbReference type="Gene3D" id="1.20.120.80">
    <property type="entry name" value="Cytochrome c oxidase, subunit III, four-helix bundle"/>
    <property type="match status" value="1"/>
</dbReference>
<feature type="domain" description="Heme-copper oxidase subunit III family profile" evidence="10">
    <location>
        <begin position="3"/>
        <end position="260"/>
    </location>
</feature>
<feature type="transmembrane region" description="Helical" evidence="9">
    <location>
        <begin position="196"/>
        <end position="219"/>
    </location>
</feature>
<dbReference type="EMBL" id="MG977095">
    <property type="protein sequence ID" value="AVV48239.1"/>
    <property type="molecule type" value="Genomic_DNA"/>
</dbReference>
<dbReference type="Gene3D" id="1.10.287.70">
    <property type="match status" value="1"/>
</dbReference>
<dbReference type="SUPFAM" id="SSF81452">
    <property type="entry name" value="Cytochrome c oxidase subunit III-like"/>
    <property type="match status" value="1"/>
</dbReference>
<comment type="subcellular location">
    <subcellularLocation>
        <location evidence="1">Membrane</location>
        <topology evidence="1">Multi-pass membrane protein</topology>
    </subcellularLocation>
</comment>
<dbReference type="InterPro" id="IPR035973">
    <property type="entry name" value="Cyt_c_oxidase_su3-like_sf"/>
</dbReference>
<feature type="transmembrane region" description="Helical" evidence="9">
    <location>
        <begin position="123"/>
        <end position="146"/>
    </location>
</feature>
<dbReference type="PANTHER" id="PTHR11403:SF7">
    <property type="entry name" value="CYTOCHROME C OXIDASE SUBUNIT 3"/>
    <property type="match status" value="1"/>
</dbReference>
<feature type="transmembrane region" description="Helical" evidence="9">
    <location>
        <begin position="158"/>
        <end position="176"/>
    </location>
</feature>
<dbReference type="PANTHER" id="PTHR11403">
    <property type="entry name" value="CYTOCHROME C OXIDASE SUBUNIT III"/>
    <property type="match status" value="1"/>
</dbReference>
<gene>
    <name evidence="11" type="primary">COX3</name>
</gene>
<evidence type="ECO:0000256" key="8">
    <source>
        <dbReference type="RuleBase" id="RU003375"/>
    </source>
</evidence>
<comment type="function">
    <text evidence="8">Component of the cytochrome c oxidase, the last enzyme in the mitochondrial electron transport chain which drives oxidative phosphorylation. The respiratory chain contains 3 multisubunit complexes succinate dehydrogenase (complex II, CII), ubiquinol-cytochrome c oxidoreductase (cytochrome b-c1 complex, complex III, CIII) and cytochrome c oxidase (complex IV, CIV), that cooperate to transfer electrons derived from NADH and succinate to molecular oxygen, creating an electrochemical gradient over the inner membrane that drives transmembrane transport and the ATP synthase. Cytochrome c oxidase is the component of the respiratory chain that catalyzes the reduction of oxygen to water. Electrons originating from reduced cytochrome c in the intermembrane space (IMS) are transferred via the dinuclear copper A center (CU(A)) of subunit 2 and heme A of subunit 1 to the active site in subunit 1, a binuclear center (BNC) formed by heme A3 and copper B (CU(B)). The BNC reduces molecular oxygen to 2 water molecules using 4 electrons from cytochrome c in the IMS and 4 protons from the mitochondrial matrix.</text>
</comment>
<evidence type="ECO:0000259" key="10">
    <source>
        <dbReference type="PROSITE" id="PS50253"/>
    </source>
</evidence>
<dbReference type="InterPro" id="IPR024791">
    <property type="entry name" value="Cyt_c/ubiquinol_Oxase_su3"/>
</dbReference>
<keyword evidence="7 9" id="KW-0472">Membrane</keyword>
<sequence length="271" mass="31028">MKTLNPFHLVELSPWPIIGSTGGAFFLAGLASWFHGYGTTMIIMSSVIVSITMIQWWRDVTREASMQGFHTSPTARGLKIGMILFITSEVCFFFAFFWAFFHSSLAPTVELGNMWPPKNINPLYPWGVPLLNTIILLSSGITVTWAHHSLLVQNRNDTIFSLVATVILGLYFTILQGMEYKETSFAMSDSAYGTTFFVATGFHGLHVMIGTTFLLICLIRQYKSHFTQSHHLGFEAAAWYWHFVDVVWLFLFISIYWWGSYENNNIYYNNY</sequence>
<evidence type="ECO:0000256" key="1">
    <source>
        <dbReference type="ARBA" id="ARBA00004141"/>
    </source>
</evidence>
<dbReference type="GO" id="GO:0004129">
    <property type="term" value="F:cytochrome-c oxidase activity"/>
    <property type="evidence" value="ECO:0007669"/>
    <property type="project" value="InterPro"/>
</dbReference>
<dbReference type="InterPro" id="IPR033945">
    <property type="entry name" value="Cyt_c_oxase_su3_dom"/>
</dbReference>
<evidence type="ECO:0000313" key="11">
    <source>
        <dbReference type="EMBL" id="AVV48239.1"/>
    </source>
</evidence>
<feature type="transmembrane region" description="Helical" evidence="9">
    <location>
        <begin position="40"/>
        <end position="57"/>
    </location>
</feature>
<keyword evidence="6 9" id="KW-1133">Transmembrane helix</keyword>
<dbReference type="AlphaFoldDB" id="A0A2R4K2W4"/>
<evidence type="ECO:0000256" key="2">
    <source>
        <dbReference type="ARBA" id="ARBA00010581"/>
    </source>
</evidence>
<accession>A0A2R4K2W4</accession>
<dbReference type="PROSITE" id="PS50253">
    <property type="entry name" value="COX3"/>
    <property type="match status" value="1"/>
</dbReference>
<geneLocation type="mitochondrion" evidence="11"/>
<keyword evidence="8 11" id="KW-0496">Mitochondrion</keyword>
<comment type="similarity">
    <text evidence="2 8">Belongs to the cytochrome c oxidase subunit 3 family.</text>
</comment>
<proteinExistence type="inferred from homology"/>